<evidence type="ECO:0000259" key="10">
    <source>
        <dbReference type="Pfam" id="PF00288"/>
    </source>
</evidence>
<keyword evidence="4 9" id="KW-0808">Transferase</keyword>
<feature type="binding site" evidence="9">
    <location>
        <begin position="103"/>
        <end position="113"/>
    </location>
    <ligand>
        <name>ATP</name>
        <dbReference type="ChEBI" id="CHEBI:30616"/>
    </ligand>
</feature>
<dbReference type="EC" id="2.7.1.148" evidence="2 9"/>
<dbReference type="InterPro" id="IPR014721">
    <property type="entry name" value="Ribsml_uS5_D2-typ_fold_subgr"/>
</dbReference>
<dbReference type="Proteomes" id="UP000250918">
    <property type="component" value="Unassembled WGS sequence"/>
</dbReference>
<name>A0A855X9G8_9BACT</name>
<evidence type="ECO:0000256" key="1">
    <source>
        <dbReference type="ARBA" id="ARBA00009684"/>
    </source>
</evidence>
<dbReference type="SUPFAM" id="SSF54211">
    <property type="entry name" value="Ribosomal protein S5 domain 2-like"/>
    <property type="match status" value="1"/>
</dbReference>
<evidence type="ECO:0000256" key="2">
    <source>
        <dbReference type="ARBA" id="ARBA00012052"/>
    </source>
</evidence>
<gene>
    <name evidence="9 12" type="primary">ispE</name>
    <name evidence="12" type="ORF">C3F09_03965</name>
</gene>
<dbReference type="Gene3D" id="3.30.230.10">
    <property type="match status" value="1"/>
</dbReference>
<comment type="catalytic activity">
    <reaction evidence="9">
        <text>4-CDP-2-C-methyl-D-erythritol + ATP = 4-CDP-2-C-methyl-D-erythritol 2-phosphate + ADP + H(+)</text>
        <dbReference type="Rhea" id="RHEA:18437"/>
        <dbReference type="ChEBI" id="CHEBI:15378"/>
        <dbReference type="ChEBI" id="CHEBI:30616"/>
        <dbReference type="ChEBI" id="CHEBI:57823"/>
        <dbReference type="ChEBI" id="CHEBI:57919"/>
        <dbReference type="ChEBI" id="CHEBI:456216"/>
        <dbReference type="EC" id="2.7.1.148"/>
    </reaction>
</comment>
<dbReference type="Pfam" id="PF00288">
    <property type="entry name" value="GHMP_kinases_N"/>
    <property type="match status" value="1"/>
</dbReference>
<dbReference type="PANTHER" id="PTHR43527">
    <property type="entry name" value="4-DIPHOSPHOCYTIDYL-2-C-METHYL-D-ERYTHRITOL KINASE, CHLOROPLASTIC"/>
    <property type="match status" value="1"/>
</dbReference>
<comment type="similarity">
    <text evidence="1 9">Belongs to the GHMP kinase family. IspE subfamily.</text>
</comment>
<keyword evidence="9" id="KW-0414">Isoprene biosynthesis</keyword>
<dbReference type="InterPro" id="IPR020568">
    <property type="entry name" value="Ribosomal_Su5_D2-typ_SF"/>
</dbReference>
<evidence type="ECO:0000259" key="11">
    <source>
        <dbReference type="Pfam" id="PF08544"/>
    </source>
</evidence>
<dbReference type="GO" id="GO:0016114">
    <property type="term" value="P:terpenoid biosynthetic process"/>
    <property type="evidence" value="ECO:0007669"/>
    <property type="project" value="UniProtKB-UniRule"/>
</dbReference>
<evidence type="ECO:0000256" key="5">
    <source>
        <dbReference type="ARBA" id="ARBA00022741"/>
    </source>
</evidence>
<reference evidence="12 13" key="1">
    <citation type="journal article" date="2018" name="ISME J.">
        <title>A methanotrophic archaeon couples anaerobic oxidation of methane to Fe(III) reduction.</title>
        <authorList>
            <person name="Cai C."/>
            <person name="Leu A.O."/>
            <person name="Xie G.J."/>
            <person name="Guo J."/>
            <person name="Feng Y."/>
            <person name="Zhao J.X."/>
            <person name="Tyson G.W."/>
            <person name="Yuan Z."/>
            <person name="Hu S."/>
        </authorList>
    </citation>
    <scope>NUCLEOTIDE SEQUENCE [LARGE SCALE GENOMIC DNA]</scope>
    <source>
        <strain evidence="12">FeB_12</strain>
    </source>
</reference>
<evidence type="ECO:0000256" key="7">
    <source>
        <dbReference type="ARBA" id="ARBA00022840"/>
    </source>
</evidence>
<dbReference type="UniPathway" id="UPA00056">
    <property type="reaction ID" value="UER00094"/>
</dbReference>
<evidence type="ECO:0000256" key="8">
    <source>
        <dbReference type="ARBA" id="ARBA00032554"/>
    </source>
</evidence>
<accession>A0A855X9G8</accession>
<dbReference type="EMBL" id="PQAP01000032">
    <property type="protein sequence ID" value="PWB74445.1"/>
    <property type="molecule type" value="Genomic_DNA"/>
</dbReference>
<feature type="active site" evidence="9">
    <location>
        <position position="18"/>
    </location>
</feature>
<sequence>MFVKRTPEGSLVIGAPAKVNLFLEILGRRPDGFHNLHSLFQAVSLFDRLTFAPLPDPGLRLTVTGAAPELFGPSNTVVKAYEAVQQFRKFEFGLAVNLEKNIPIGGGLGGGSADAAATVLACNLLLDNKLTNDDMRTIGAQVGSDVPFFFSCGQAIVTGRGEIVEESQFPTDYWLVLITPPLAISTAASYAGLNMPLTEMREPSSLHGCQSVAEFINSLRLTGNDFERRHLETYAVLGKIRDVLIDRGARLVRMSGSGSTMFGIFDTAPEWASEREFQQESWQVNLARPIVLPRIEVNLNGGRPWRSQRSGLL</sequence>
<comment type="pathway">
    <text evidence="9">Isoprenoid biosynthesis; isopentenyl diphosphate biosynthesis via DXP pathway; isopentenyl diphosphate from 1-deoxy-D-xylulose 5-phosphate: step 3/6.</text>
</comment>
<dbReference type="GO" id="GO:0019288">
    <property type="term" value="P:isopentenyl diphosphate biosynthetic process, methylerythritol 4-phosphate pathway"/>
    <property type="evidence" value="ECO:0007669"/>
    <property type="project" value="UniProtKB-UniRule"/>
</dbReference>
<feature type="domain" description="GHMP kinase N-terminal" evidence="10">
    <location>
        <begin position="75"/>
        <end position="151"/>
    </location>
</feature>
<dbReference type="InterPro" id="IPR004424">
    <property type="entry name" value="IspE"/>
</dbReference>
<comment type="function">
    <text evidence="9">Catalyzes the phosphorylation of the position 2 hydroxy group of 4-diphosphocytidyl-2C-methyl-D-erythritol.</text>
</comment>
<evidence type="ECO:0000256" key="3">
    <source>
        <dbReference type="ARBA" id="ARBA00017473"/>
    </source>
</evidence>
<keyword evidence="5 9" id="KW-0547">Nucleotide-binding</keyword>
<keyword evidence="7 9" id="KW-0067">ATP-binding</keyword>
<protein>
    <recommendedName>
        <fullName evidence="3 9">4-diphosphocytidyl-2-C-methyl-D-erythritol kinase</fullName>
        <shortName evidence="9">CMK</shortName>
        <ecNumber evidence="2 9">2.7.1.148</ecNumber>
    </recommendedName>
    <alternativeName>
        <fullName evidence="8 9">4-(cytidine-5'-diphospho)-2-C-methyl-D-erythritol kinase</fullName>
    </alternativeName>
</protein>
<dbReference type="HAMAP" id="MF_00061">
    <property type="entry name" value="IspE"/>
    <property type="match status" value="1"/>
</dbReference>
<evidence type="ECO:0000256" key="9">
    <source>
        <dbReference type="HAMAP-Rule" id="MF_00061"/>
    </source>
</evidence>
<dbReference type="NCBIfam" id="TIGR00154">
    <property type="entry name" value="ispE"/>
    <property type="match status" value="1"/>
</dbReference>
<dbReference type="PIRSF" id="PIRSF010376">
    <property type="entry name" value="IspE"/>
    <property type="match status" value="1"/>
</dbReference>
<comment type="caution">
    <text evidence="12">The sequence shown here is derived from an EMBL/GenBank/DDBJ whole genome shotgun (WGS) entry which is preliminary data.</text>
</comment>
<dbReference type="InterPro" id="IPR013750">
    <property type="entry name" value="GHMP_kinase_C_dom"/>
</dbReference>
<proteinExistence type="inferred from homology"/>
<dbReference type="GO" id="GO:0005524">
    <property type="term" value="F:ATP binding"/>
    <property type="evidence" value="ECO:0007669"/>
    <property type="project" value="UniProtKB-UniRule"/>
</dbReference>
<dbReference type="AlphaFoldDB" id="A0A855X9G8"/>
<feature type="active site" evidence="9">
    <location>
        <position position="145"/>
    </location>
</feature>
<dbReference type="Gene3D" id="3.30.70.890">
    <property type="entry name" value="GHMP kinase, C-terminal domain"/>
    <property type="match status" value="1"/>
</dbReference>
<evidence type="ECO:0000256" key="6">
    <source>
        <dbReference type="ARBA" id="ARBA00022777"/>
    </source>
</evidence>
<evidence type="ECO:0000313" key="12">
    <source>
        <dbReference type="EMBL" id="PWB74445.1"/>
    </source>
</evidence>
<keyword evidence="6 9" id="KW-0418">Kinase</keyword>
<dbReference type="InterPro" id="IPR006204">
    <property type="entry name" value="GHMP_kinase_N_dom"/>
</dbReference>
<dbReference type="PANTHER" id="PTHR43527:SF2">
    <property type="entry name" value="4-DIPHOSPHOCYTIDYL-2-C-METHYL-D-ERYTHRITOL KINASE, CHLOROPLASTIC"/>
    <property type="match status" value="1"/>
</dbReference>
<dbReference type="SUPFAM" id="SSF55060">
    <property type="entry name" value="GHMP Kinase, C-terminal domain"/>
    <property type="match status" value="1"/>
</dbReference>
<evidence type="ECO:0000313" key="13">
    <source>
        <dbReference type="Proteomes" id="UP000250918"/>
    </source>
</evidence>
<evidence type="ECO:0000256" key="4">
    <source>
        <dbReference type="ARBA" id="ARBA00022679"/>
    </source>
</evidence>
<feature type="domain" description="GHMP kinase C-terminal" evidence="11">
    <location>
        <begin position="217"/>
        <end position="267"/>
    </location>
</feature>
<dbReference type="InterPro" id="IPR036554">
    <property type="entry name" value="GHMP_kinase_C_sf"/>
</dbReference>
<organism evidence="12 13">
    <name type="scientific">candidate division GN15 bacterium</name>
    <dbReference type="NCBI Taxonomy" id="2072418"/>
    <lineage>
        <taxon>Bacteria</taxon>
        <taxon>candidate division GN15</taxon>
    </lineage>
</organism>
<dbReference type="Pfam" id="PF08544">
    <property type="entry name" value="GHMP_kinases_C"/>
    <property type="match status" value="1"/>
</dbReference>
<dbReference type="GO" id="GO:0050515">
    <property type="term" value="F:4-(cytidine 5'-diphospho)-2-C-methyl-D-erythritol kinase activity"/>
    <property type="evidence" value="ECO:0007669"/>
    <property type="project" value="UniProtKB-UniRule"/>
</dbReference>